<dbReference type="Proteomes" id="UP001595997">
    <property type="component" value="Unassembled WGS sequence"/>
</dbReference>
<keyword evidence="3" id="KW-1185">Reference proteome</keyword>
<dbReference type="Gene3D" id="3.40.50.150">
    <property type="entry name" value="Vaccinia Virus protein VP39"/>
    <property type="match status" value="1"/>
</dbReference>
<dbReference type="SUPFAM" id="SSF53335">
    <property type="entry name" value="S-adenosyl-L-methionine-dependent methyltransferases"/>
    <property type="match status" value="1"/>
</dbReference>
<dbReference type="Pfam" id="PF13649">
    <property type="entry name" value="Methyltransf_25"/>
    <property type="match status" value="1"/>
</dbReference>
<dbReference type="RefSeq" id="WP_386443816.1">
    <property type="nucleotide sequence ID" value="NZ_JBHSFH010000004.1"/>
</dbReference>
<protein>
    <submittedName>
        <fullName evidence="2">Class I SAM-dependent methyltransferase</fullName>
    </submittedName>
</protein>
<evidence type="ECO:0000313" key="2">
    <source>
        <dbReference type="EMBL" id="MFC4493858.1"/>
    </source>
</evidence>
<keyword evidence="2" id="KW-0808">Transferase</keyword>
<comment type="caution">
    <text evidence="2">The sequence shown here is derived from an EMBL/GenBank/DDBJ whole genome shotgun (WGS) entry which is preliminary data.</text>
</comment>
<dbReference type="EMBL" id="JBHSFH010000004">
    <property type="protein sequence ID" value="MFC4493858.1"/>
    <property type="molecule type" value="Genomic_DNA"/>
</dbReference>
<keyword evidence="2" id="KW-0489">Methyltransferase</keyword>
<sequence>MAEDVADVGYGAQFEGWYDRLFPKDESAADSAAQLAALHPDPDAGTCELGVGTGRIAVPVSRHVGKVTGVDSSPEMLAGLEADPDASLVVPVHADIREWVSDEQFGLVYVVCATLSMITSPEDQQKVLQRASDMLTPGGLLVIETHNKPAVLALHEGRRRTSFFVPFPQPDTGLETHSTLLGDDLWHCSHIWYEDGRNRIGSELSRLTAPEEIDAYARRAGLVPEGRFSDWAGAEYSEQAPMVTVTCRKPEA</sequence>
<feature type="domain" description="Methyltransferase" evidence="1">
    <location>
        <begin position="48"/>
        <end position="139"/>
    </location>
</feature>
<dbReference type="InterPro" id="IPR029063">
    <property type="entry name" value="SAM-dependent_MTases_sf"/>
</dbReference>
<dbReference type="GO" id="GO:0032259">
    <property type="term" value="P:methylation"/>
    <property type="evidence" value="ECO:0007669"/>
    <property type="project" value="UniProtKB-KW"/>
</dbReference>
<evidence type="ECO:0000259" key="1">
    <source>
        <dbReference type="Pfam" id="PF13649"/>
    </source>
</evidence>
<dbReference type="InterPro" id="IPR041698">
    <property type="entry name" value="Methyltransf_25"/>
</dbReference>
<reference evidence="3" key="1">
    <citation type="journal article" date="2019" name="Int. J. Syst. Evol. Microbiol.">
        <title>The Global Catalogue of Microorganisms (GCM) 10K type strain sequencing project: providing services to taxonomists for standard genome sequencing and annotation.</title>
        <authorList>
            <consortium name="The Broad Institute Genomics Platform"/>
            <consortium name="The Broad Institute Genome Sequencing Center for Infectious Disease"/>
            <person name="Wu L."/>
            <person name="Ma J."/>
        </authorList>
    </citation>
    <scope>NUCLEOTIDE SEQUENCE [LARGE SCALE GENOMIC DNA]</scope>
    <source>
        <strain evidence="3">CGMCC 4.7357</strain>
    </source>
</reference>
<accession>A0ABV9A5J3</accession>
<dbReference type="CDD" id="cd02440">
    <property type="entry name" value="AdoMet_MTases"/>
    <property type="match status" value="1"/>
</dbReference>
<name>A0ABV9A5J3_9ACTN</name>
<gene>
    <name evidence="2" type="ORF">ACFPA8_06885</name>
</gene>
<organism evidence="2 3">
    <name type="scientific">Streptomyces ovatisporus</name>
    <dbReference type="NCBI Taxonomy" id="1128682"/>
    <lineage>
        <taxon>Bacteria</taxon>
        <taxon>Bacillati</taxon>
        <taxon>Actinomycetota</taxon>
        <taxon>Actinomycetes</taxon>
        <taxon>Kitasatosporales</taxon>
        <taxon>Streptomycetaceae</taxon>
        <taxon>Streptomyces</taxon>
    </lineage>
</organism>
<proteinExistence type="predicted"/>
<dbReference type="GO" id="GO:0008168">
    <property type="term" value="F:methyltransferase activity"/>
    <property type="evidence" value="ECO:0007669"/>
    <property type="project" value="UniProtKB-KW"/>
</dbReference>
<evidence type="ECO:0000313" key="3">
    <source>
        <dbReference type="Proteomes" id="UP001595997"/>
    </source>
</evidence>